<evidence type="ECO:0000256" key="3">
    <source>
        <dbReference type="ARBA" id="ARBA00023157"/>
    </source>
</evidence>
<organism evidence="6 7">
    <name type="scientific">Mucilaginibacter roseus</name>
    <dbReference type="NCBI Taxonomy" id="1528868"/>
    <lineage>
        <taxon>Bacteria</taxon>
        <taxon>Pseudomonadati</taxon>
        <taxon>Bacteroidota</taxon>
        <taxon>Sphingobacteriia</taxon>
        <taxon>Sphingobacteriales</taxon>
        <taxon>Sphingobacteriaceae</taxon>
        <taxon>Mucilaginibacter</taxon>
    </lineage>
</organism>
<proteinExistence type="predicted"/>
<dbReference type="PROSITE" id="PS00194">
    <property type="entry name" value="THIOREDOXIN_1"/>
    <property type="match status" value="1"/>
</dbReference>
<dbReference type="RefSeq" id="WP_232176700.1">
    <property type="nucleotide sequence ID" value="NZ_JAJPWV010000002.1"/>
</dbReference>
<dbReference type="InterPro" id="IPR017937">
    <property type="entry name" value="Thioredoxin_CS"/>
</dbReference>
<accession>A0ABS8TZK2</accession>
<comment type="subcellular location">
    <subcellularLocation>
        <location evidence="1">Cell envelope</location>
    </subcellularLocation>
</comment>
<protein>
    <submittedName>
        <fullName evidence="6">AhpC/TSA family protein</fullName>
    </submittedName>
</protein>
<name>A0ABS8TZK2_9SPHI</name>
<dbReference type="Proteomes" id="UP001199919">
    <property type="component" value="Unassembled WGS sequence"/>
</dbReference>
<evidence type="ECO:0000313" key="6">
    <source>
        <dbReference type="EMBL" id="MCD8740301.1"/>
    </source>
</evidence>
<dbReference type="CDD" id="cd02966">
    <property type="entry name" value="TlpA_like_family"/>
    <property type="match status" value="1"/>
</dbReference>
<dbReference type="PROSITE" id="PS51352">
    <property type="entry name" value="THIOREDOXIN_2"/>
    <property type="match status" value="1"/>
</dbReference>
<evidence type="ECO:0000256" key="1">
    <source>
        <dbReference type="ARBA" id="ARBA00004196"/>
    </source>
</evidence>
<gene>
    <name evidence="6" type="ORF">LT679_06770</name>
</gene>
<keyword evidence="2" id="KW-0201">Cytochrome c-type biogenesis</keyword>
<comment type="caution">
    <text evidence="6">The sequence shown here is derived from an EMBL/GenBank/DDBJ whole genome shotgun (WGS) entry which is preliminary data.</text>
</comment>
<dbReference type="Pfam" id="PF14289">
    <property type="entry name" value="DUF4369"/>
    <property type="match status" value="1"/>
</dbReference>
<evidence type="ECO:0000256" key="2">
    <source>
        <dbReference type="ARBA" id="ARBA00022748"/>
    </source>
</evidence>
<keyword evidence="7" id="KW-1185">Reference proteome</keyword>
<sequence length="369" mass="42125">MNTTTRFLFLAFAVLTFSACKQNNSVIIKGDIKGLNTDFIYLSKTYPIGSEPFDSAKVNSGKFEFNIHPDTTMEPDLVKLTYNRDGKQEVLFVTSKDARMTTHGLNSYDSFMIEPGTIELKGDLSKPNAKTMLTGGVQNKFYFKNSDLPYKRISIDTIQSKAQAASINKLIKETPNTYYGLFAMGNLRYSFDHKTLESFYNNFSNDVKASTKGRSLKRFIDDQPPGKDIFIQSRLTDQHDKLLPVLDSAKKLNIVVFWASWCGPCRQEIPSLKKIYNQLPAKDVRIVSISVDDNKNDWETAMAQEKMPWQQLLIQPAEKYRADSRYNLGFIPQIYIVDQHNKVVKKIDGYEEGGDKEIIKFIDQYLAKS</sequence>
<dbReference type="SUPFAM" id="SSF52833">
    <property type="entry name" value="Thioredoxin-like"/>
    <property type="match status" value="1"/>
</dbReference>
<dbReference type="EMBL" id="JAJPWV010000002">
    <property type="protein sequence ID" value="MCD8740301.1"/>
    <property type="molecule type" value="Genomic_DNA"/>
</dbReference>
<keyword evidence="4" id="KW-0676">Redox-active center</keyword>
<dbReference type="InterPro" id="IPR013766">
    <property type="entry name" value="Thioredoxin_domain"/>
</dbReference>
<evidence type="ECO:0000256" key="4">
    <source>
        <dbReference type="ARBA" id="ARBA00023284"/>
    </source>
</evidence>
<dbReference type="InterPro" id="IPR012336">
    <property type="entry name" value="Thioredoxin-like_fold"/>
</dbReference>
<dbReference type="InterPro" id="IPR025380">
    <property type="entry name" value="DUF4369"/>
</dbReference>
<dbReference type="Gene3D" id="3.40.30.10">
    <property type="entry name" value="Glutaredoxin"/>
    <property type="match status" value="1"/>
</dbReference>
<evidence type="ECO:0000259" key="5">
    <source>
        <dbReference type="PROSITE" id="PS51352"/>
    </source>
</evidence>
<feature type="domain" description="Thioredoxin" evidence="5">
    <location>
        <begin position="224"/>
        <end position="367"/>
    </location>
</feature>
<evidence type="ECO:0000313" key="7">
    <source>
        <dbReference type="Proteomes" id="UP001199919"/>
    </source>
</evidence>
<dbReference type="InterPro" id="IPR050553">
    <property type="entry name" value="Thioredoxin_ResA/DsbE_sf"/>
</dbReference>
<keyword evidence="3" id="KW-1015">Disulfide bond</keyword>
<dbReference type="Pfam" id="PF13905">
    <property type="entry name" value="Thioredoxin_8"/>
    <property type="match status" value="1"/>
</dbReference>
<dbReference type="InterPro" id="IPR036249">
    <property type="entry name" value="Thioredoxin-like_sf"/>
</dbReference>
<dbReference type="PANTHER" id="PTHR42852:SF6">
    <property type="entry name" value="THIOL:DISULFIDE INTERCHANGE PROTEIN DSBE"/>
    <property type="match status" value="1"/>
</dbReference>
<reference evidence="6 7" key="1">
    <citation type="submission" date="2021-12" db="EMBL/GenBank/DDBJ databases">
        <title>Mucilaginibacter roseus genome.</title>
        <authorList>
            <person name="Ferreira J.R."/>
            <person name="Newman J.D."/>
        </authorList>
    </citation>
    <scope>NUCLEOTIDE SEQUENCE [LARGE SCALE GENOMIC DNA]</scope>
    <source>
        <strain evidence="6 7">LMG 28454</strain>
    </source>
</reference>
<dbReference type="PANTHER" id="PTHR42852">
    <property type="entry name" value="THIOL:DISULFIDE INTERCHANGE PROTEIN DSBE"/>
    <property type="match status" value="1"/>
</dbReference>
<dbReference type="PROSITE" id="PS51257">
    <property type="entry name" value="PROKAR_LIPOPROTEIN"/>
    <property type="match status" value="1"/>
</dbReference>